<dbReference type="Proteomes" id="UP000317935">
    <property type="component" value="Chromosome"/>
</dbReference>
<dbReference type="Gene3D" id="3.40.47.10">
    <property type="match status" value="1"/>
</dbReference>
<organism evidence="5 6">
    <name type="scientific">Helicobacter suis</name>
    <dbReference type="NCBI Taxonomy" id="104628"/>
    <lineage>
        <taxon>Bacteria</taxon>
        <taxon>Pseudomonadati</taxon>
        <taxon>Campylobacterota</taxon>
        <taxon>Epsilonproteobacteria</taxon>
        <taxon>Campylobacterales</taxon>
        <taxon>Helicobacteraceae</taxon>
        <taxon>Helicobacter</taxon>
    </lineage>
</organism>
<dbReference type="SUPFAM" id="SSF53901">
    <property type="entry name" value="Thiolase-like"/>
    <property type="match status" value="1"/>
</dbReference>
<reference evidence="5 6" key="1">
    <citation type="submission" date="2019-06" db="EMBL/GenBank/DDBJ databases">
        <title>Complete genome sequence of Helicobacter suis SNTW101c.</title>
        <authorList>
            <person name="Rimbara E."/>
            <person name="Suzuki M."/>
            <person name="Matsui H."/>
            <person name="Nakamura M."/>
            <person name="Mori S."/>
            <person name="Shibayama K."/>
        </authorList>
    </citation>
    <scope>NUCLEOTIDE SEQUENCE [LARGE SCALE GENOMIC DNA]</scope>
    <source>
        <strain evidence="5 6">SNTW101c</strain>
    </source>
</reference>
<dbReference type="InterPro" id="IPR020615">
    <property type="entry name" value="Thiolase_acyl_enz_int_AS"/>
</dbReference>
<evidence type="ECO:0000313" key="5">
    <source>
        <dbReference type="EMBL" id="BCD70728.1"/>
    </source>
</evidence>
<dbReference type="PANTHER" id="PTHR18919">
    <property type="entry name" value="ACETYL-COA C-ACYLTRANSFERASE"/>
    <property type="match status" value="1"/>
</dbReference>
<dbReference type="PANTHER" id="PTHR18919:SF156">
    <property type="entry name" value="ACETYL-COA ACETYLTRANSFERASE, MITOCHONDRIAL"/>
    <property type="match status" value="1"/>
</dbReference>
<evidence type="ECO:0000256" key="3">
    <source>
        <dbReference type="ARBA" id="ARBA00023315"/>
    </source>
</evidence>
<dbReference type="AlphaFoldDB" id="A0A6J4CZ14"/>
<dbReference type="InterPro" id="IPR016039">
    <property type="entry name" value="Thiolase-like"/>
</dbReference>
<keyword evidence="3" id="KW-0012">Acyltransferase</keyword>
<dbReference type="EMBL" id="AP019774">
    <property type="protein sequence ID" value="BCD70728.1"/>
    <property type="molecule type" value="Genomic_DNA"/>
</dbReference>
<name>A0A6J4CZ14_9HELI</name>
<dbReference type="Pfam" id="PF00108">
    <property type="entry name" value="Thiolase_N"/>
    <property type="match status" value="1"/>
</dbReference>
<comment type="similarity">
    <text evidence="1">Belongs to the thiolase-like superfamily. Thiolase family.</text>
</comment>
<feature type="domain" description="Thiolase N-terminal" evidence="4">
    <location>
        <begin position="4"/>
        <end position="134"/>
    </location>
</feature>
<dbReference type="GO" id="GO:0003985">
    <property type="term" value="F:acetyl-CoA C-acetyltransferase activity"/>
    <property type="evidence" value="ECO:0007669"/>
    <property type="project" value="TreeGrafter"/>
</dbReference>
<sequence length="138" mass="14213">MQEVYIYGAKRSPIGSLGGTLSSIPATTLASLVAKEALKESGFNGSLVDTCIVGNVISARLKQAPARQVALHANLPKSVACMLVNEVCGSGLRSVMLGADSITLGRSRAALVGGMENMSLAPHLLMGSRSGFKLGILN</sequence>
<evidence type="ECO:0000256" key="1">
    <source>
        <dbReference type="ARBA" id="ARBA00010982"/>
    </source>
</evidence>
<proteinExistence type="inferred from homology"/>
<evidence type="ECO:0000259" key="4">
    <source>
        <dbReference type="Pfam" id="PF00108"/>
    </source>
</evidence>
<keyword evidence="2" id="KW-0808">Transferase</keyword>
<protein>
    <recommendedName>
        <fullName evidence="4">Thiolase N-terminal domain-containing protein</fullName>
    </recommendedName>
</protein>
<dbReference type="PROSITE" id="PS00098">
    <property type="entry name" value="THIOLASE_1"/>
    <property type="match status" value="1"/>
</dbReference>
<dbReference type="RefSeq" id="WP_143433482.1">
    <property type="nucleotide sequence ID" value="NZ_AP019774.1"/>
</dbReference>
<accession>A0A6J4CZ14</accession>
<dbReference type="InterPro" id="IPR020616">
    <property type="entry name" value="Thiolase_N"/>
</dbReference>
<evidence type="ECO:0000313" key="6">
    <source>
        <dbReference type="Proteomes" id="UP000317935"/>
    </source>
</evidence>
<dbReference type="GO" id="GO:0006635">
    <property type="term" value="P:fatty acid beta-oxidation"/>
    <property type="evidence" value="ECO:0007669"/>
    <property type="project" value="TreeGrafter"/>
</dbReference>
<gene>
    <name evidence="5" type="ORF">SNTW_13730</name>
</gene>
<dbReference type="OrthoDB" id="4565318at2"/>
<evidence type="ECO:0000256" key="2">
    <source>
        <dbReference type="ARBA" id="ARBA00022679"/>
    </source>
</evidence>